<dbReference type="Proteomes" id="UP000007306">
    <property type="component" value="Chromosome 11"/>
</dbReference>
<dbReference type="STRING" id="4538.I1QX79"/>
<dbReference type="EnsemblPlants" id="ORGLA11G0012100.1">
    <property type="protein sequence ID" value="ORGLA11G0012100.1"/>
    <property type="gene ID" value="ORGLA11G0012100"/>
</dbReference>
<name>I1QX79_ORYGL</name>
<feature type="compositionally biased region" description="Low complexity" evidence="1">
    <location>
        <begin position="50"/>
        <end position="63"/>
    </location>
</feature>
<organism evidence="2 3">
    <name type="scientific">Oryza glaberrima</name>
    <name type="common">African rice</name>
    <dbReference type="NCBI Taxonomy" id="4538"/>
    <lineage>
        <taxon>Eukaryota</taxon>
        <taxon>Viridiplantae</taxon>
        <taxon>Streptophyta</taxon>
        <taxon>Embryophyta</taxon>
        <taxon>Tracheophyta</taxon>
        <taxon>Spermatophyta</taxon>
        <taxon>Magnoliopsida</taxon>
        <taxon>Liliopsida</taxon>
        <taxon>Poales</taxon>
        <taxon>Poaceae</taxon>
        <taxon>BOP clade</taxon>
        <taxon>Oryzoideae</taxon>
        <taxon>Oryzeae</taxon>
        <taxon>Oryzinae</taxon>
        <taxon>Oryza</taxon>
    </lineage>
</organism>
<dbReference type="Gramene" id="ORGLA11G0012100.1">
    <property type="protein sequence ID" value="ORGLA11G0012100.1"/>
    <property type="gene ID" value="ORGLA11G0012100"/>
</dbReference>
<protein>
    <submittedName>
        <fullName evidence="2">Uncharacterized protein</fullName>
    </submittedName>
</protein>
<feature type="region of interest" description="Disordered" evidence="1">
    <location>
        <begin position="23"/>
        <end position="63"/>
    </location>
</feature>
<evidence type="ECO:0000313" key="2">
    <source>
        <dbReference type="EnsemblPlants" id="ORGLA11G0012100.1"/>
    </source>
</evidence>
<reference evidence="2 3" key="2">
    <citation type="submission" date="2018-04" db="EMBL/GenBank/DDBJ databases">
        <title>OglaRS2 (Oryza glaberrima Reference Sequence Version 2).</title>
        <authorList>
            <person name="Zhang J."/>
            <person name="Kudrna D."/>
            <person name="Lee S."/>
            <person name="Talag J."/>
            <person name="Rajasekar S."/>
            <person name="Wing R.A."/>
        </authorList>
    </citation>
    <scope>NUCLEOTIDE SEQUENCE [LARGE SCALE GENOMIC DNA]</scope>
    <source>
        <strain evidence="2 3">cv. IRGC 96717</strain>
    </source>
</reference>
<accession>I1QX79</accession>
<evidence type="ECO:0000256" key="1">
    <source>
        <dbReference type="SAM" id="MobiDB-lite"/>
    </source>
</evidence>
<reference evidence="2" key="1">
    <citation type="submission" date="2015-06" db="UniProtKB">
        <authorList>
            <consortium name="EnsemblPlants"/>
        </authorList>
    </citation>
    <scope>IDENTIFICATION</scope>
</reference>
<proteinExistence type="predicted"/>
<evidence type="ECO:0000313" key="3">
    <source>
        <dbReference type="Proteomes" id="UP000007306"/>
    </source>
</evidence>
<sequence length="63" mass="6576">MASLLRRHPNPLPAAGVPAHLIRRFSTLPDVDHPPLPTSTPTPPPPRAPPSSTSSSPSAARPT</sequence>
<dbReference type="AlphaFoldDB" id="I1QX79"/>
<keyword evidence="3" id="KW-1185">Reference proteome</keyword>
<dbReference type="HOGENOM" id="CLU_2889503_0_0_1"/>
<feature type="compositionally biased region" description="Pro residues" evidence="1">
    <location>
        <begin position="34"/>
        <end position="49"/>
    </location>
</feature>